<protein>
    <submittedName>
        <fullName evidence="1">Uncharacterized protein</fullName>
    </submittedName>
</protein>
<keyword evidence="2" id="KW-1185">Reference proteome</keyword>
<dbReference type="AlphaFoldDB" id="A0A1Y2HVM0"/>
<name>A0A1Y2HVM0_9FUNG</name>
<organism evidence="1 2">
    <name type="scientific">Catenaria anguillulae PL171</name>
    <dbReference type="NCBI Taxonomy" id="765915"/>
    <lineage>
        <taxon>Eukaryota</taxon>
        <taxon>Fungi</taxon>
        <taxon>Fungi incertae sedis</taxon>
        <taxon>Blastocladiomycota</taxon>
        <taxon>Blastocladiomycetes</taxon>
        <taxon>Blastocladiales</taxon>
        <taxon>Catenariaceae</taxon>
        <taxon>Catenaria</taxon>
    </lineage>
</organism>
<comment type="caution">
    <text evidence="1">The sequence shown here is derived from an EMBL/GenBank/DDBJ whole genome shotgun (WGS) entry which is preliminary data.</text>
</comment>
<evidence type="ECO:0000313" key="2">
    <source>
        <dbReference type="Proteomes" id="UP000193411"/>
    </source>
</evidence>
<gene>
    <name evidence="1" type="ORF">BCR44DRAFT_1428663</name>
</gene>
<proteinExistence type="predicted"/>
<dbReference type="EMBL" id="MCFL01000008">
    <property type="protein sequence ID" value="ORZ38648.1"/>
    <property type="molecule type" value="Genomic_DNA"/>
</dbReference>
<dbReference type="Proteomes" id="UP000193411">
    <property type="component" value="Unassembled WGS sequence"/>
</dbReference>
<accession>A0A1Y2HVM0</accession>
<sequence length="58" mass="6387">MCHTLCQSVLRPSTIPIHPPSCLCCGPKPSVLPKPWAKCSDARMIWITLGYACNMLIC</sequence>
<evidence type="ECO:0000313" key="1">
    <source>
        <dbReference type="EMBL" id="ORZ38648.1"/>
    </source>
</evidence>
<reference evidence="1 2" key="1">
    <citation type="submission" date="2016-07" db="EMBL/GenBank/DDBJ databases">
        <title>Pervasive Adenine N6-methylation of Active Genes in Fungi.</title>
        <authorList>
            <consortium name="DOE Joint Genome Institute"/>
            <person name="Mondo S.J."/>
            <person name="Dannebaum R.O."/>
            <person name="Kuo R.C."/>
            <person name="Labutti K."/>
            <person name="Haridas S."/>
            <person name="Kuo A."/>
            <person name="Salamov A."/>
            <person name="Ahrendt S.R."/>
            <person name="Lipzen A."/>
            <person name="Sullivan W."/>
            <person name="Andreopoulos W.B."/>
            <person name="Clum A."/>
            <person name="Lindquist E."/>
            <person name="Daum C."/>
            <person name="Ramamoorthy G.K."/>
            <person name="Gryganskyi A."/>
            <person name="Culley D."/>
            <person name="Magnuson J.K."/>
            <person name="James T.Y."/>
            <person name="O'Malley M.A."/>
            <person name="Stajich J.E."/>
            <person name="Spatafora J.W."/>
            <person name="Visel A."/>
            <person name="Grigoriev I.V."/>
        </authorList>
    </citation>
    <scope>NUCLEOTIDE SEQUENCE [LARGE SCALE GENOMIC DNA]</scope>
    <source>
        <strain evidence="1 2">PL171</strain>
    </source>
</reference>